<evidence type="ECO:0000256" key="3">
    <source>
        <dbReference type="ARBA" id="ARBA00022723"/>
    </source>
</evidence>
<dbReference type="AlphaFoldDB" id="A0A9P0FLT6"/>
<dbReference type="SUPFAM" id="SSF47473">
    <property type="entry name" value="EF-hand"/>
    <property type="match status" value="1"/>
</dbReference>
<name>A0A9P0FLT6_BRAAE</name>
<proteinExistence type="predicted"/>
<dbReference type="GO" id="GO:0005737">
    <property type="term" value="C:cytoplasm"/>
    <property type="evidence" value="ECO:0007669"/>
    <property type="project" value="UniProtKB-SubCell"/>
</dbReference>
<dbReference type="Gene3D" id="1.10.238.10">
    <property type="entry name" value="EF-hand"/>
    <property type="match status" value="1"/>
</dbReference>
<dbReference type="Proteomes" id="UP001154078">
    <property type="component" value="Chromosome 6"/>
</dbReference>
<evidence type="ECO:0000256" key="1">
    <source>
        <dbReference type="ARBA" id="ARBA00004496"/>
    </source>
</evidence>
<accession>A0A9P0FLT6</accession>
<dbReference type="PANTHER" id="PTHR46212:SF3">
    <property type="entry name" value="GH27120P"/>
    <property type="match status" value="1"/>
</dbReference>
<keyword evidence="9" id="KW-1185">Reference proteome</keyword>
<dbReference type="InterPro" id="IPR011992">
    <property type="entry name" value="EF-hand-dom_pair"/>
</dbReference>
<reference evidence="8" key="1">
    <citation type="submission" date="2021-12" db="EMBL/GenBank/DDBJ databases">
        <authorList>
            <person name="King R."/>
        </authorList>
    </citation>
    <scope>NUCLEOTIDE SEQUENCE</scope>
</reference>
<dbReference type="Pfam" id="PF13202">
    <property type="entry name" value="EF-hand_5"/>
    <property type="match status" value="1"/>
</dbReference>
<sequence length="251" mass="29683">MSHDNMQGTREQDDFKATHFTGASHSFYEGSKKHLTREQKKKLLLAEMIRDIEYKKKYGDILNTPTPSSHSNSHQVTPKPVNNNPHGMEKWFNITMDTKDEGKISPKELQHAFHTIQGKHYSDSVCKFVVRLFDLDKQGGLDIKEFESLYFHIKQWLSSFNSYDRDRSGYLDETELDYALKHMDINFSPEFIRYLITRNNPKAKKISLDQYIITCIQIQRYTDEFKSRDTNYSGHINMKYEEFLELIMRCL</sequence>
<dbReference type="InterPro" id="IPR002048">
    <property type="entry name" value="EF_hand_dom"/>
</dbReference>
<protein>
    <recommendedName>
        <fullName evidence="7">EF-hand domain-containing protein</fullName>
    </recommendedName>
</protein>
<evidence type="ECO:0000256" key="4">
    <source>
        <dbReference type="ARBA" id="ARBA00022737"/>
    </source>
</evidence>
<keyword evidence="5" id="KW-0106">Calcium</keyword>
<evidence type="ECO:0000313" key="8">
    <source>
        <dbReference type="EMBL" id="CAH0559221.1"/>
    </source>
</evidence>
<feature type="region of interest" description="Disordered" evidence="6">
    <location>
        <begin position="63"/>
        <end position="85"/>
    </location>
</feature>
<dbReference type="PANTHER" id="PTHR46212">
    <property type="entry name" value="PEFLIN"/>
    <property type="match status" value="1"/>
</dbReference>
<evidence type="ECO:0000256" key="2">
    <source>
        <dbReference type="ARBA" id="ARBA00022490"/>
    </source>
</evidence>
<dbReference type="Pfam" id="PF13499">
    <property type="entry name" value="EF-hand_7"/>
    <property type="match status" value="1"/>
</dbReference>
<dbReference type="InterPro" id="IPR051426">
    <property type="entry name" value="Peflin/Sorcin_CaBP"/>
</dbReference>
<evidence type="ECO:0000313" key="9">
    <source>
        <dbReference type="Proteomes" id="UP001154078"/>
    </source>
</evidence>
<keyword evidence="4" id="KW-0677">Repeat</keyword>
<dbReference type="PROSITE" id="PS00018">
    <property type="entry name" value="EF_HAND_1"/>
    <property type="match status" value="1"/>
</dbReference>
<evidence type="ECO:0000256" key="5">
    <source>
        <dbReference type="ARBA" id="ARBA00022837"/>
    </source>
</evidence>
<dbReference type="GO" id="GO:0048306">
    <property type="term" value="F:calcium-dependent protein binding"/>
    <property type="evidence" value="ECO:0007669"/>
    <property type="project" value="UniProtKB-ARBA"/>
</dbReference>
<comment type="subcellular location">
    <subcellularLocation>
        <location evidence="1">Cytoplasm</location>
    </subcellularLocation>
</comment>
<dbReference type="EMBL" id="OV121137">
    <property type="protein sequence ID" value="CAH0559221.1"/>
    <property type="molecule type" value="Genomic_DNA"/>
</dbReference>
<evidence type="ECO:0000259" key="7">
    <source>
        <dbReference type="PROSITE" id="PS50222"/>
    </source>
</evidence>
<organism evidence="8 9">
    <name type="scientific">Brassicogethes aeneus</name>
    <name type="common">Rape pollen beetle</name>
    <name type="synonym">Meligethes aeneus</name>
    <dbReference type="NCBI Taxonomy" id="1431903"/>
    <lineage>
        <taxon>Eukaryota</taxon>
        <taxon>Metazoa</taxon>
        <taxon>Ecdysozoa</taxon>
        <taxon>Arthropoda</taxon>
        <taxon>Hexapoda</taxon>
        <taxon>Insecta</taxon>
        <taxon>Pterygota</taxon>
        <taxon>Neoptera</taxon>
        <taxon>Endopterygota</taxon>
        <taxon>Coleoptera</taxon>
        <taxon>Polyphaga</taxon>
        <taxon>Cucujiformia</taxon>
        <taxon>Nitidulidae</taxon>
        <taxon>Meligethinae</taxon>
        <taxon>Brassicogethes</taxon>
    </lineage>
</organism>
<evidence type="ECO:0000256" key="6">
    <source>
        <dbReference type="SAM" id="MobiDB-lite"/>
    </source>
</evidence>
<keyword evidence="3" id="KW-0479">Metal-binding</keyword>
<dbReference type="GO" id="GO:0005509">
    <property type="term" value="F:calcium ion binding"/>
    <property type="evidence" value="ECO:0007669"/>
    <property type="project" value="InterPro"/>
</dbReference>
<gene>
    <name evidence="8" type="ORF">MELIAE_LOCUS9348</name>
</gene>
<keyword evidence="2" id="KW-0963">Cytoplasm</keyword>
<dbReference type="OrthoDB" id="10248537at2759"/>
<dbReference type="PROSITE" id="PS50222">
    <property type="entry name" value="EF_HAND_2"/>
    <property type="match status" value="1"/>
</dbReference>
<dbReference type="InterPro" id="IPR018247">
    <property type="entry name" value="EF_Hand_1_Ca_BS"/>
</dbReference>
<feature type="domain" description="EF-hand" evidence="7">
    <location>
        <begin position="151"/>
        <end position="186"/>
    </location>
</feature>